<dbReference type="PANTHER" id="PTHR43673:SF10">
    <property type="entry name" value="NADH DEHYDROGENASE_NAD(P)H NITROREDUCTASE XCC3605-RELATED"/>
    <property type="match status" value="1"/>
</dbReference>
<dbReference type="GO" id="GO:0016491">
    <property type="term" value="F:oxidoreductase activity"/>
    <property type="evidence" value="ECO:0007669"/>
    <property type="project" value="UniProtKB-KW"/>
</dbReference>
<keyword evidence="2" id="KW-0560">Oxidoreductase</keyword>
<name>A0A1C7P1M7_9HYPH</name>
<dbReference type="EMBL" id="LGLV01000013">
    <property type="protein sequence ID" value="OBZ93594.1"/>
    <property type="molecule type" value="Genomic_DNA"/>
</dbReference>
<sequence length="200" mass="22030">MTTSSNYRQADYPIEPSFLNRWSPRAFTGETISETELLTILEAGRWAPSAYNSQPWRFAYALRGTEQWDKIFPILNEFNQGWAKSASALVIFISKTHFTAPGASEAGLSYSHSFDTGAAWGSIAHQAQLLGFQAHGMTGIHFDKAIEILGIPDGYRVEAAAAIGRLGDKAQLPDYLQARETPSPRRPLSEVAFNGTFIAD</sequence>
<dbReference type="PATRIC" id="fig|1612624.7.peg.6039"/>
<dbReference type="STRING" id="1612624.ADU59_20325"/>
<dbReference type="OrthoDB" id="9802510at2"/>
<dbReference type="Pfam" id="PF00881">
    <property type="entry name" value="Nitroreductase"/>
    <property type="match status" value="1"/>
</dbReference>
<dbReference type="RefSeq" id="WP_068955984.1">
    <property type="nucleotide sequence ID" value="NZ_LGLV01000013.1"/>
</dbReference>
<keyword evidence="5" id="KW-1185">Reference proteome</keyword>
<dbReference type="SUPFAM" id="SSF55469">
    <property type="entry name" value="FMN-dependent nitroreductase-like"/>
    <property type="match status" value="1"/>
</dbReference>
<comment type="caution">
    <text evidence="4">The sequence shown here is derived from an EMBL/GenBank/DDBJ whole genome shotgun (WGS) entry which is preliminary data.</text>
</comment>
<comment type="similarity">
    <text evidence="1">Belongs to the nitroreductase family.</text>
</comment>
<reference evidence="4 5" key="1">
    <citation type="journal article" date="2016" name="Syst. Appl. Microbiol.">
        <title>Pararhizobium polonicum sp. nov. isolated from tumors on stone fruit rootstocks.</title>
        <authorList>
            <person name="Pulawska J."/>
            <person name="Kuzmanovic N."/>
            <person name="Willems A."/>
            <person name="Pothier J.F."/>
        </authorList>
    </citation>
    <scope>NUCLEOTIDE SEQUENCE [LARGE SCALE GENOMIC DNA]</scope>
    <source>
        <strain evidence="4 5">F5.1</strain>
    </source>
</reference>
<accession>A0A1C7P1M7</accession>
<dbReference type="AlphaFoldDB" id="A0A1C7P1M7"/>
<dbReference type="PANTHER" id="PTHR43673">
    <property type="entry name" value="NAD(P)H NITROREDUCTASE YDGI-RELATED"/>
    <property type="match status" value="1"/>
</dbReference>
<proteinExistence type="inferred from homology"/>
<dbReference type="InterPro" id="IPR000415">
    <property type="entry name" value="Nitroreductase-like"/>
</dbReference>
<organism evidence="4 5">
    <name type="scientific">Pararhizobium polonicum</name>
    <dbReference type="NCBI Taxonomy" id="1612624"/>
    <lineage>
        <taxon>Bacteria</taxon>
        <taxon>Pseudomonadati</taxon>
        <taxon>Pseudomonadota</taxon>
        <taxon>Alphaproteobacteria</taxon>
        <taxon>Hyphomicrobiales</taxon>
        <taxon>Rhizobiaceae</taxon>
        <taxon>Rhizobium/Agrobacterium group</taxon>
        <taxon>Pararhizobium</taxon>
    </lineage>
</organism>
<evidence type="ECO:0000313" key="5">
    <source>
        <dbReference type="Proteomes" id="UP000093111"/>
    </source>
</evidence>
<dbReference type="Gene3D" id="3.40.109.10">
    <property type="entry name" value="NADH Oxidase"/>
    <property type="match status" value="1"/>
</dbReference>
<dbReference type="Proteomes" id="UP000093111">
    <property type="component" value="Unassembled WGS sequence"/>
</dbReference>
<evidence type="ECO:0000256" key="2">
    <source>
        <dbReference type="ARBA" id="ARBA00023002"/>
    </source>
</evidence>
<feature type="domain" description="Nitroreductase" evidence="3">
    <location>
        <begin position="20"/>
        <end position="77"/>
    </location>
</feature>
<evidence type="ECO:0000259" key="3">
    <source>
        <dbReference type="Pfam" id="PF00881"/>
    </source>
</evidence>
<gene>
    <name evidence="4" type="ORF">ADU59_20325</name>
</gene>
<dbReference type="InterPro" id="IPR029479">
    <property type="entry name" value="Nitroreductase"/>
</dbReference>
<evidence type="ECO:0000256" key="1">
    <source>
        <dbReference type="ARBA" id="ARBA00007118"/>
    </source>
</evidence>
<dbReference type="CDD" id="cd02138">
    <property type="entry name" value="TdsD-like"/>
    <property type="match status" value="1"/>
</dbReference>
<evidence type="ECO:0000313" key="4">
    <source>
        <dbReference type="EMBL" id="OBZ93594.1"/>
    </source>
</evidence>
<protein>
    <submittedName>
        <fullName evidence="4">Nitroreductase</fullName>
    </submittedName>
</protein>